<dbReference type="Pfam" id="PF12698">
    <property type="entry name" value="ABC2_membrane_3"/>
    <property type="match status" value="1"/>
</dbReference>
<keyword evidence="7 8" id="KW-0472">Membrane</keyword>
<feature type="domain" description="ABC transmembrane type-2" evidence="9">
    <location>
        <begin position="122"/>
        <end position="350"/>
    </location>
</feature>
<sequence>MNIFLAIVKKESLHIIRDKRTMLIVFFMPIVQILLFGFALSMEVNHIKFSILNLSKDNTSKQISQTLINNPYFEFIQTYHDIKQMQDDFKNSKIDMTLIFDHNFAKNQIIQILIDASDPNRASIINAYIENILLEQLDVQNFNIRFLYNPSSKSQYVFIPGLMGMILMLICAMMTSISIVREKENQTMQMLLSAPIKPFIIIFAKMLPYFFISNISLFIILLLSVFVLNIHIQGNLFILLCFCMLYIFLALSIGLFVSCITKTQASAMLICGMVFLIPIILLSGMIFPTESMPKILEFFTHLIPAKWFIIGIKKIMFMDVSLSFLLKELIILLSMSFIFLFASIKKFKDRIE</sequence>
<dbReference type="AlphaFoldDB" id="A0A7M1MF09"/>
<name>A0A7M1MF09_CAMLA</name>
<feature type="transmembrane region" description="Helical" evidence="8">
    <location>
        <begin position="21"/>
        <end position="40"/>
    </location>
</feature>
<keyword evidence="4 8" id="KW-1003">Cell membrane</keyword>
<evidence type="ECO:0000256" key="6">
    <source>
        <dbReference type="ARBA" id="ARBA00022989"/>
    </source>
</evidence>
<keyword evidence="6 8" id="KW-1133">Transmembrane helix</keyword>
<dbReference type="PROSITE" id="PS51012">
    <property type="entry name" value="ABC_TM2"/>
    <property type="match status" value="1"/>
</dbReference>
<feature type="transmembrane region" description="Helical" evidence="8">
    <location>
        <begin position="156"/>
        <end position="180"/>
    </location>
</feature>
<dbReference type="PRINTS" id="PR00164">
    <property type="entry name" value="ABC2TRNSPORT"/>
</dbReference>
<dbReference type="GO" id="GO:0140359">
    <property type="term" value="F:ABC-type transporter activity"/>
    <property type="evidence" value="ECO:0007669"/>
    <property type="project" value="InterPro"/>
</dbReference>
<feature type="transmembrane region" description="Helical" evidence="8">
    <location>
        <begin position="207"/>
        <end position="230"/>
    </location>
</feature>
<organism evidence="10 11">
    <name type="scientific">Campylobacter lari</name>
    <dbReference type="NCBI Taxonomy" id="201"/>
    <lineage>
        <taxon>Bacteria</taxon>
        <taxon>Pseudomonadati</taxon>
        <taxon>Campylobacterota</taxon>
        <taxon>Epsilonproteobacteria</taxon>
        <taxon>Campylobacterales</taxon>
        <taxon>Campylobacteraceae</taxon>
        <taxon>Campylobacter</taxon>
    </lineage>
</organism>
<reference evidence="10 11" key="1">
    <citation type="submission" date="2020-10" db="EMBL/GenBank/DDBJ databases">
        <title>Campylobacter and Helicobacter PacBio genomes.</title>
        <authorList>
            <person name="Lane C."/>
        </authorList>
    </citation>
    <scope>NUCLEOTIDE SEQUENCE [LARGE SCALE GENOMIC DNA]</scope>
    <source>
        <strain evidence="10 11">2014D-0218</strain>
    </source>
</reference>
<dbReference type="PANTHER" id="PTHR30294:SF29">
    <property type="entry name" value="MULTIDRUG ABC TRANSPORTER PERMEASE YBHS-RELATED"/>
    <property type="match status" value="1"/>
</dbReference>
<keyword evidence="3 8" id="KW-0813">Transport</keyword>
<evidence type="ECO:0000256" key="4">
    <source>
        <dbReference type="ARBA" id="ARBA00022475"/>
    </source>
</evidence>
<evidence type="ECO:0000313" key="10">
    <source>
        <dbReference type="EMBL" id="QOQ99562.1"/>
    </source>
</evidence>
<feature type="transmembrane region" description="Helical" evidence="8">
    <location>
        <begin position="267"/>
        <end position="287"/>
    </location>
</feature>
<feature type="transmembrane region" description="Helical" evidence="8">
    <location>
        <begin position="324"/>
        <end position="344"/>
    </location>
</feature>
<evidence type="ECO:0000313" key="11">
    <source>
        <dbReference type="Proteomes" id="UP000594890"/>
    </source>
</evidence>
<feature type="transmembrane region" description="Helical" evidence="8">
    <location>
        <begin position="236"/>
        <end position="260"/>
    </location>
</feature>
<evidence type="ECO:0000259" key="9">
    <source>
        <dbReference type="PROSITE" id="PS51012"/>
    </source>
</evidence>
<accession>A0A7M1MF09</accession>
<evidence type="ECO:0000256" key="1">
    <source>
        <dbReference type="ARBA" id="ARBA00004651"/>
    </source>
</evidence>
<keyword evidence="5 8" id="KW-0812">Transmembrane</keyword>
<evidence type="ECO:0000256" key="7">
    <source>
        <dbReference type="ARBA" id="ARBA00023136"/>
    </source>
</evidence>
<dbReference type="InterPro" id="IPR000412">
    <property type="entry name" value="ABC_2_transport"/>
</dbReference>
<comment type="subcellular location">
    <subcellularLocation>
        <location evidence="1 8">Cell membrane</location>
        <topology evidence="1 8">Multi-pass membrane protein</topology>
    </subcellularLocation>
</comment>
<dbReference type="GO" id="GO:0043190">
    <property type="term" value="C:ATP-binding cassette (ABC) transporter complex"/>
    <property type="evidence" value="ECO:0007669"/>
    <property type="project" value="InterPro"/>
</dbReference>
<dbReference type="InterPro" id="IPR047817">
    <property type="entry name" value="ABC2_TM_bact-type"/>
</dbReference>
<comment type="similarity">
    <text evidence="2 8">Belongs to the ABC-2 integral membrane protein family.</text>
</comment>
<dbReference type="PANTHER" id="PTHR30294">
    <property type="entry name" value="MEMBRANE COMPONENT OF ABC TRANSPORTER YHHJ-RELATED"/>
    <property type="match status" value="1"/>
</dbReference>
<dbReference type="EMBL" id="CP063088">
    <property type="protein sequence ID" value="QOQ99562.1"/>
    <property type="molecule type" value="Genomic_DNA"/>
</dbReference>
<evidence type="ECO:0000256" key="5">
    <source>
        <dbReference type="ARBA" id="ARBA00022692"/>
    </source>
</evidence>
<evidence type="ECO:0000256" key="2">
    <source>
        <dbReference type="ARBA" id="ARBA00007783"/>
    </source>
</evidence>
<dbReference type="InterPro" id="IPR013525">
    <property type="entry name" value="ABC2_TM"/>
</dbReference>
<gene>
    <name evidence="10" type="ORF">HW242_07630</name>
</gene>
<dbReference type="InterPro" id="IPR051449">
    <property type="entry name" value="ABC-2_transporter_component"/>
</dbReference>
<dbReference type="Proteomes" id="UP000594890">
    <property type="component" value="Chromosome"/>
</dbReference>
<evidence type="ECO:0000256" key="8">
    <source>
        <dbReference type="RuleBase" id="RU361157"/>
    </source>
</evidence>
<evidence type="ECO:0000256" key="3">
    <source>
        <dbReference type="ARBA" id="ARBA00022448"/>
    </source>
</evidence>
<proteinExistence type="inferred from homology"/>
<protein>
    <recommendedName>
        <fullName evidence="8">Transport permease protein</fullName>
    </recommendedName>
</protein>